<name>A0A0D8XAE7_DICVI</name>
<evidence type="ECO:0000313" key="1">
    <source>
        <dbReference type="EMBL" id="KJH40619.1"/>
    </source>
</evidence>
<dbReference type="STRING" id="29172.A0A0D8XAE7"/>
<dbReference type="AlphaFoldDB" id="A0A0D8XAE7"/>
<dbReference type="Proteomes" id="UP000053766">
    <property type="component" value="Unassembled WGS sequence"/>
</dbReference>
<protein>
    <submittedName>
        <fullName evidence="1">Uncharacterized protein</fullName>
    </submittedName>
</protein>
<sequence length="150" mass="17469">MNLKTCNFSFELMRKGGQEKKFAANIKIVVQQVAEERRRDRVFNFLHSTVDKDQAVKLTEFYNSWCQLTTVLDEEEYETCRLAGLRLVLSVLNTRSILPLYLSILYDLFVKQVQLCDNEQVLSLLEIHSGSLLVSNLSSRYDCEGFYDRL</sequence>
<proteinExistence type="predicted"/>
<reference evidence="2" key="2">
    <citation type="journal article" date="2016" name="Sci. Rep.">
        <title>Dictyocaulus viviparus genome, variome and transcriptome elucidate lungworm biology and support future intervention.</title>
        <authorList>
            <person name="McNulty S.N."/>
            <person name="Strube C."/>
            <person name="Rosa B.A."/>
            <person name="Martin J.C."/>
            <person name="Tyagi R."/>
            <person name="Choi Y.J."/>
            <person name="Wang Q."/>
            <person name="Hallsworth Pepin K."/>
            <person name="Zhang X."/>
            <person name="Ozersky P."/>
            <person name="Wilson R.K."/>
            <person name="Sternberg P.W."/>
            <person name="Gasser R.B."/>
            <person name="Mitreva M."/>
        </authorList>
    </citation>
    <scope>NUCLEOTIDE SEQUENCE [LARGE SCALE GENOMIC DNA]</scope>
    <source>
        <strain evidence="2">HannoverDv2000</strain>
    </source>
</reference>
<gene>
    <name evidence="1" type="ORF">DICVIV_13422</name>
</gene>
<accession>A0A0D8XAE7</accession>
<keyword evidence="2" id="KW-1185">Reference proteome</keyword>
<dbReference type="EMBL" id="KN717079">
    <property type="protein sequence ID" value="KJH40619.1"/>
    <property type="molecule type" value="Genomic_DNA"/>
</dbReference>
<dbReference type="OrthoDB" id="10529700at2759"/>
<reference evidence="1 2" key="1">
    <citation type="submission" date="2013-11" db="EMBL/GenBank/DDBJ databases">
        <title>Draft genome of the bovine lungworm Dictyocaulus viviparus.</title>
        <authorList>
            <person name="Mitreva M."/>
        </authorList>
    </citation>
    <scope>NUCLEOTIDE SEQUENCE [LARGE SCALE GENOMIC DNA]</scope>
    <source>
        <strain evidence="1 2">HannoverDv2000</strain>
    </source>
</reference>
<organism evidence="1 2">
    <name type="scientific">Dictyocaulus viviparus</name>
    <name type="common">Bovine lungworm</name>
    <dbReference type="NCBI Taxonomy" id="29172"/>
    <lineage>
        <taxon>Eukaryota</taxon>
        <taxon>Metazoa</taxon>
        <taxon>Ecdysozoa</taxon>
        <taxon>Nematoda</taxon>
        <taxon>Chromadorea</taxon>
        <taxon>Rhabditida</taxon>
        <taxon>Rhabditina</taxon>
        <taxon>Rhabditomorpha</taxon>
        <taxon>Strongyloidea</taxon>
        <taxon>Metastrongylidae</taxon>
        <taxon>Dictyocaulus</taxon>
    </lineage>
</organism>
<evidence type="ECO:0000313" key="2">
    <source>
        <dbReference type="Proteomes" id="UP000053766"/>
    </source>
</evidence>